<protein>
    <submittedName>
        <fullName evidence="3">Rhodanese-like domain-containing protein</fullName>
    </submittedName>
</protein>
<dbReference type="RefSeq" id="WP_158048422.1">
    <property type="nucleotide sequence ID" value="NZ_WAJR01000001.1"/>
</dbReference>
<dbReference type="InterPro" id="IPR001763">
    <property type="entry name" value="Rhodanese-like_dom"/>
</dbReference>
<proteinExistence type="predicted"/>
<evidence type="ECO:0000256" key="1">
    <source>
        <dbReference type="SAM" id="MobiDB-lite"/>
    </source>
</evidence>
<dbReference type="Gene3D" id="3.40.250.10">
    <property type="entry name" value="Rhodanese-like domain"/>
    <property type="match status" value="1"/>
</dbReference>
<dbReference type="AlphaFoldDB" id="A0A6N6NQ69"/>
<dbReference type="SUPFAM" id="SSF52821">
    <property type="entry name" value="Rhodanese/Cell cycle control phosphatase"/>
    <property type="match status" value="1"/>
</dbReference>
<dbReference type="InterPro" id="IPR036873">
    <property type="entry name" value="Rhodanese-like_dom_sf"/>
</dbReference>
<dbReference type="Proteomes" id="UP000468668">
    <property type="component" value="Unassembled WGS sequence"/>
</dbReference>
<dbReference type="OrthoDB" id="9800872at2"/>
<dbReference type="CDD" id="cd00158">
    <property type="entry name" value="RHOD"/>
    <property type="match status" value="1"/>
</dbReference>
<evidence type="ECO:0000259" key="2">
    <source>
        <dbReference type="PROSITE" id="PS50206"/>
    </source>
</evidence>
<dbReference type="Pfam" id="PF00581">
    <property type="entry name" value="Rhodanese"/>
    <property type="match status" value="1"/>
</dbReference>
<gene>
    <name evidence="3" type="ORF">F8C90_00135</name>
</gene>
<organism evidence="3 4">
    <name type="scientific">Ellagibacter isourolithinifaciens</name>
    <dbReference type="NCBI Taxonomy" id="2137581"/>
    <lineage>
        <taxon>Bacteria</taxon>
        <taxon>Bacillati</taxon>
        <taxon>Actinomycetota</taxon>
        <taxon>Coriobacteriia</taxon>
        <taxon>Eggerthellales</taxon>
        <taxon>Eggerthellaceae</taxon>
        <taxon>Ellagibacter</taxon>
    </lineage>
</organism>
<evidence type="ECO:0000313" key="3">
    <source>
        <dbReference type="EMBL" id="KAB1642836.1"/>
    </source>
</evidence>
<comment type="caution">
    <text evidence="3">The sequence shown here is derived from an EMBL/GenBank/DDBJ whole genome shotgun (WGS) entry which is preliminary data.</text>
</comment>
<dbReference type="EMBL" id="WAJR01000001">
    <property type="protein sequence ID" value="KAB1642836.1"/>
    <property type="molecule type" value="Genomic_DNA"/>
</dbReference>
<keyword evidence="4" id="KW-1185">Reference proteome</keyword>
<dbReference type="GeneID" id="98656807"/>
<name>A0A6N6NQ69_9ACTN</name>
<feature type="compositionally biased region" description="Basic and acidic residues" evidence="1">
    <location>
        <begin position="24"/>
        <end position="43"/>
    </location>
</feature>
<accession>A0A6N6NQ69</accession>
<evidence type="ECO:0000313" key="4">
    <source>
        <dbReference type="Proteomes" id="UP000468668"/>
    </source>
</evidence>
<reference evidence="3 4" key="1">
    <citation type="submission" date="2019-09" db="EMBL/GenBank/DDBJ databases">
        <title>Whole genome shotgun sequencing (WGS) of Ellagibacter isourolithinifaciens DSM 104140(T) and Adlercreutzia muris DSM 29508(T).</title>
        <authorList>
            <person name="Stoll D.A."/>
            <person name="Danylec N."/>
            <person name="Huch M."/>
        </authorList>
    </citation>
    <scope>NUCLEOTIDE SEQUENCE [LARGE SCALE GENOMIC DNA]</scope>
    <source>
        <strain evidence="3 4">DSM 104140</strain>
    </source>
</reference>
<dbReference type="PROSITE" id="PS50206">
    <property type="entry name" value="RHODANESE_3"/>
    <property type="match status" value="1"/>
</dbReference>
<feature type="domain" description="Rhodanese" evidence="2">
    <location>
        <begin position="66"/>
        <end position="170"/>
    </location>
</feature>
<feature type="region of interest" description="Disordered" evidence="1">
    <location>
        <begin position="22"/>
        <end position="43"/>
    </location>
</feature>
<dbReference type="SMART" id="SM00450">
    <property type="entry name" value="RHOD"/>
    <property type="match status" value="1"/>
</dbReference>
<sequence>MSHDFISLALAGGVLVGCSGNSDNAEKKSDSAATEQKAEATDEIKAPESDVAMKYITPADAEANLDSSDYVFIDLRKADDYKAGHIKGAIAADVDACKGGDFQNGVDTMRAALKDATGSESGADKKLVLICYSGKTYAQAGTNVLSVIGANMDNVFTLEGGMKAWTGATEA</sequence>